<evidence type="ECO:0000256" key="1">
    <source>
        <dbReference type="SAM" id="MobiDB-lite"/>
    </source>
</evidence>
<gene>
    <name evidence="2" type="ORF">BDU57DRAFT_517493</name>
</gene>
<name>A0A6A5QNU8_AMPQU</name>
<proteinExistence type="predicted"/>
<protein>
    <submittedName>
        <fullName evidence="2">Uncharacterized protein</fullName>
    </submittedName>
</protein>
<dbReference type="EMBL" id="ML979135">
    <property type="protein sequence ID" value="KAF1917042.1"/>
    <property type="molecule type" value="Genomic_DNA"/>
</dbReference>
<feature type="region of interest" description="Disordered" evidence="1">
    <location>
        <begin position="15"/>
        <end position="61"/>
    </location>
</feature>
<evidence type="ECO:0000313" key="2">
    <source>
        <dbReference type="EMBL" id="KAF1917042.1"/>
    </source>
</evidence>
<evidence type="ECO:0000313" key="3">
    <source>
        <dbReference type="Proteomes" id="UP000800096"/>
    </source>
</evidence>
<dbReference type="Proteomes" id="UP000800096">
    <property type="component" value="Unassembled WGS sequence"/>
</dbReference>
<keyword evidence="3" id="KW-1185">Reference proteome</keyword>
<dbReference type="AlphaFoldDB" id="A0A6A5QNU8"/>
<accession>A0A6A5QNU8</accession>
<sequence>MWKYAAGKAKSVRIGVPHKGLGAPRSLSRPDVAGLDEALDKSKPYALSEKSPRDTLVPAESCDTSLPVTIAAEDEGHAIRHTPSHEFLLDIPETGSVADRSIEPLRHVPSPHAAPPEEQPSPQPISNYEQKSFPPADSPSSPSSSSSLSHDQILITDSNRADYERFMKIFFRPHATRNPIPKTWRRANPRAYSFRGPSSPYRAVATSPVPPRPKHAATKAFATAPRQPTSPVAMAASLAPRSTSTVRAIAARQAARVFEPGRHGDKHVVERGEDLLQRRFSAGVCEERAVAI</sequence>
<dbReference type="OrthoDB" id="10682167at2759"/>
<reference evidence="2" key="1">
    <citation type="journal article" date="2020" name="Stud. Mycol.">
        <title>101 Dothideomycetes genomes: a test case for predicting lifestyles and emergence of pathogens.</title>
        <authorList>
            <person name="Haridas S."/>
            <person name="Albert R."/>
            <person name="Binder M."/>
            <person name="Bloem J."/>
            <person name="Labutti K."/>
            <person name="Salamov A."/>
            <person name="Andreopoulos B."/>
            <person name="Baker S."/>
            <person name="Barry K."/>
            <person name="Bills G."/>
            <person name="Bluhm B."/>
            <person name="Cannon C."/>
            <person name="Castanera R."/>
            <person name="Culley D."/>
            <person name="Daum C."/>
            <person name="Ezra D."/>
            <person name="Gonzalez J."/>
            <person name="Henrissat B."/>
            <person name="Kuo A."/>
            <person name="Liang C."/>
            <person name="Lipzen A."/>
            <person name="Lutzoni F."/>
            <person name="Magnuson J."/>
            <person name="Mondo S."/>
            <person name="Nolan M."/>
            <person name="Ohm R."/>
            <person name="Pangilinan J."/>
            <person name="Park H.-J."/>
            <person name="Ramirez L."/>
            <person name="Alfaro M."/>
            <person name="Sun H."/>
            <person name="Tritt A."/>
            <person name="Yoshinaga Y."/>
            <person name="Zwiers L.-H."/>
            <person name="Turgeon B."/>
            <person name="Goodwin S."/>
            <person name="Spatafora J."/>
            <person name="Crous P."/>
            <person name="Grigoriev I."/>
        </authorList>
    </citation>
    <scope>NUCLEOTIDE SEQUENCE</scope>
    <source>
        <strain evidence="2">HMLAC05119</strain>
    </source>
</reference>
<organism evidence="2 3">
    <name type="scientific">Ampelomyces quisqualis</name>
    <name type="common">Powdery mildew agent</name>
    <dbReference type="NCBI Taxonomy" id="50730"/>
    <lineage>
        <taxon>Eukaryota</taxon>
        <taxon>Fungi</taxon>
        <taxon>Dikarya</taxon>
        <taxon>Ascomycota</taxon>
        <taxon>Pezizomycotina</taxon>
        <taxon>Dothideomycetes</taxon>
        <taxon>Pleosporomycetidae</taxon>
        <taxon>Pleosporales</taxon>
        <taxon>Pleosporineae</taxon>
        <taxon>Phaeosphaeriaceae</taxon>
        <taxon>Ampelomyces</taxon>
    </lineage>
</organism>
<feature type="compositionally biased region" description="Low complexity" evidence="1">
    <location>
        <begin position="132"/>
        <end position="149"/>
    </location>
</feature>
<feature type="region of interest" description="Disordered" evidence="1">
    <location>
        <begin position="106"/>
        <end position="150"/>
    </location>
</feature>
<feature type="compositionally biased region" description="Pro residues" evidence="1">
    <location>
        <begin position="112"/>
        <end position="123"/>
    </location>
</feature>